<evidence type="ECO:0000313" key="2">
    <source>
        <dbReference type="Proteomes" id="UP000187406"/>
    </source>
</evidence>
<dbReference type="FunCoup" id="A0A1Q3DGH5">
    <property type="interactions" value="271"/>
</dbReference>
<organism evidence="1 2">
    <name type="scientific">Cephalotus follicularis</name>
    <name type="common">Albany pitcher plant</name>
    <dbReference type="NCBI Taxonomy" id="3775"/>
    <lineage>
        <taxon>Eukaryota</taxon>
        <taxon>Viridiplantae</taxon>
        <taxon>Streptophyta</taxon>
        <taxon>Embryophyta</taxon>
        <taxon>Tracheophyta</taxon>
        <taxon>Spermatophyta</taxon>
        <taxon>Magnoliopsida</taxon>
        <taxon>eudicotyledons</taxon>
        <taxon>Gunneridae</taxon>
        <taxon>Pentapetalae</taxon>
        <taxon>rosids</taxon>
        <taxon>fabids</taxon>
        <taxon>Oxalidales</taxon>
        <taxon>Cephalotaceae</taxon>
        <taxon>Cephalotus</taxon>
    </lineage>
</organism>
<comment type="caution">
    <text evidence="1">The sequence shown here is derived from an EMBL/GenBank/DDBJ whole genome shotgun (WGS) entry which is preliminary data.</text>
</comment>
<sequence>DPAGVYHQTCYGVSYDTDPFQALTPHPNYEFNNYNLFDYYPTPYHRSRIASSFSEPKYVEYEPRFTVSYSVAEFNFPEFEDLDPTPYGGGYDIGQTYGKPLPPSEETCYPCSSVDSDAPSLNGFSYGSFPPPYAKEEVAGSAVIPRNGSKPTTSDEVQQILGDNGHASHNEEPLHSDKCKEIKENCEDSNLGASYGDPGNENENMVSHIPSGYGLEAMDLCESIFGYWPCLSQYGKAGNDCQQAADEESYSNQWKGTADYLFGSSYPYNETRDDGNVIYGYERHYQHQSHQNRQFEHGEDLWVQKYNIF</sequence>
<dbReference type="InParanoid" id="A0A1Q3DGH5"/>
<name>A0A1Q3DGH5_CEPFO</name>
<dbReference type="GO" id="GO:0004674">
    <property type="term" value="F:protein serine/threonine kinase activity"/>
    <property type="evidence" value="ECO:0007669"/>
    <property type="project" value="TreeGrafter"/>
</dbReference>
<dbReference type="OrthoDB" id="768992at2759"/>
<feature type="non-terminal residue" evidence="1">
    <location>
        <position position="1"/>
    </location>
</feature>
<dbReference type="InterPro" id="IPR038943">
    <property type="entry name" value="PLDrp1-like"/>
</dbReference>
<protein>
    <submittedName>
        <fullName evidence="1">Uncharacterized protein</fullName>
    </submittedName>
</protein>
<dbReference type="AlphaFoldDB" id="A0A1Q3DGH5"/>
<accession>A0A1Q3DGH5</accession>
<proteinExistence type="predicted"/>
<gene>
    <name evidence="1" type="ORF">CFOL_v3_34954</name>
</gene>
<dbReference type="Proteomes" id="UP000187406">
    <property type="component" value="Unassembled WGS sequence"/>
</dbReference>
<dbReference type="EMBL" id="BDDD01007627">
    <property type="protein sequence ID" value="GAV91561.1"/>
    <property type="molecule type" value="Genomic_DNA"/>
</dbReference>
<reference evidence="2" key="1">
    <citation type="submission" date="2016-04" db="EMBL/GenBank/DDBJ databases">
        <title>Cephalotus genome sequencing.</title>
        <authorList>
            <person name="Fukushima K."/>
            <person name="Hasebe M."/>
            <person name="Fang X."/>
        </authorList>
    </citation>
    <scope>NUCLEOTIDE SEQUENCE [LARGE SCALE GENOMIC DNA]</scope>
    <source>
        <strain evidence="2">cv. St1</strain>
    </source>
</reference>
<dbReference type="GO" id="GO:0070300">
    <property type="term" value="F:phosphatidic acid binding"/>
    <property type="evidence" value="ECO:0007669"/>
    <property type="project" value="InterPro"/>
</dbReference>
<dbReference type="PANTHER" id="PTHR33971:SF3">
    <property type="entry name" value="UBIQUITIN CARBOXYL-TERMINAL HYDROLASE 36"/>
    <property type="match status" value="1"/>
</dbReference>
<dbReference type="STRING" id="3775.A0A1Q3DGH5"/>
<evidence type="ECO:0000313" key="1">
    <source>
        <dbReference type="EMBL" id="GAV91561.1"/>
    </source>
</evidence>
<dbReference type="PANTHER" id="PTHR33971">
    <property type="entry name" value="OS06G0232000 PROTEIN"/>
    <property type="match status" value="1"/>
</dbReference>
<keyword evidence="2" id="KW-1185">Reference proteome</keyword>